<dbReference type="SMART" id="SM00052">
    <property type="entry name" value="EAL"/>
    <property type="match status" value="1"/>
</dbReference>
<dbReference type="GO" id="GO:0071111">
    <property type="term" value="F:cyclic-guanylate-specific phosphodiesterase activity"/>
    <property type="evidence" value="ECO:0007669"/>
    <property type="project" value="InterPro"/>
</dbReference>
<dbReference type="PANTHER" id="PTHR33121:SF70">
    <property type="entry name" value="SIGNALING PROTEIN YKOW"/>
    <property type="match status" value="1"/>
</dbReference>
<dbReference type="Gene3D" id="3.30.70.270">
    <property type="match status" value="1"/>
</dbReference>
<proteinExistence type="predicted"/>
<keyword evidence="1" id="KW-0812">Transmembrane</keyword>
<feature type="transmembrane region" description="Helical" evidence="1">
    <location>
        <begin position="78"/>
        <end position="95"/>
    </location>
</feature>
<dbReference type="InterPro" id="IPR043128">
    <property type="entry name" value="Rev_trsase/Diguanyl_cyclase"/>
</dbReference>
<dbReference type="InterPro" id="IPR033425">
    <property type="entry name" value="MASE3"/>
</dbReference>
<name>A0AAX3WTE8_9BACI</name>
<dbReference type="SUPFAM" id="SSF141868">
    <property type="entry name" value="EAL domain-like"/>
    <property type="match status" value="1"/>
</dbReference>
<dbReference type="Proteomes" id="UP001178322">
    <property type="component" value="Chromosome"/>
</dbReference>
<dbReference type="InterPro" id="IPR000160">
    <property type="entry name" value="GGDEF_dom"/>
</dbReference>
<dbReference type="InterPro" id="IPR001633">
    <property type="entry name" value="EAL_dom"/>
</dbReference>
<dbReference type="Pfam" id="PF17159">
    <property type="entry name" value="MASE3"/>
    <property type="match status" value="1"/>
</dbReference>
<feature type="transmembrane region" description="Helical" evidence="1">
    <location>
        <begin position="17"/>
        <end position="39"/>
    </location>
</feature>
<dbReference type="SUPFAM" id="SSF55073">
    <property type="entry name" value="Nucleotide cyclase"/>
    <property type="match status" value="1"/>
</dbReference>
<gene>
    <name evidence="4" type="ORF">QNH24_16895</name>
</gene>
<dbReference type="Pfam" id="PF00563">
    <property type="entry name" value="EAL"/>
    <property type="match status" value="1"/>
</dbReference>
<dbReference type="InterPro" id="IPR050706">
    <property type="entry name" value="Cyclic-di-GMP_PDE-like"/>
</dbReference>
<dbReference type="SMART" id="SM00267">
    <property type="entry name" value="GGDEF"/>
    <property type="match status" value="1"/>
</dbReference>
<feature type="transmembrane region" description="Helical" evidence="1">
    <location>
        <begin position="115"/>
        <end position="134"/>
    </location>
</feature>
<dbReference type="InterPro" id="IPR029787">
    <property type="entry name" value="Nucleotide_cyclase"/>
</dbReference>
<dbReference type="InterPro" id="IPR035919">
    <property type="entry name" value="EAL_sf"/>
</dbReference>
<feature type="domain" description="GGDEF" evidence="3">
    <location>
        <begin position="316"/>
        <end position="448"/>
    </location>
</feature>
<evidence type="ECO:0000313" key="5">
    <source>
        <dbReference type="Proteomes" id="UP001178322"/>
    </source>
</evidence>
<dbReference type="Pfam" id="PF00990">
    <property type="entry name" value="GGDEF"/>
    <property type="match status" value="1"/>
</dbReference>
<organism evidence="4 5">
    <name type="scientific">Lysinibacillus pakistanensis</name>
    <dbReference type="NCBI Taxonomy" id="759811"/>
    <lineage>
        <taxon>Bacteria</taxon>
        <taxon>Bacillati</taxon>
        <taxon>Bacillota</taxon>
        <taxon>Bacilli</taxon>
        <taxon>Bacillales</taxon>
        <taxon>Bacillaceae</taxon>
        <taxon>Lysinibacillus</taxon>
    </lineage>
</organism>
<dbReference type="RefSeq" id="WP_283868705.1">
    <property type="nucleotide sequence ID" value="NZ_CP126101.1"/>
</dbReference>
<evidence type="ECO:0000256" key="1">
    <source>
        <dbReference type="SAM" id="Phobius"/>
    </source>
</evidence>
<feature type="transmembrane region" description="Helical" evidence="1">
    <location>
        <begin position="146"/>
        <end position="166"/>
    </location>
</feature>
<dbReference type="PANTHER" id="PTHR33121">
    <property type="entry name" value="CYCLIC DI-GMP PHOSPHODIESTERASE PDEF"/>
    <property type="match status" value="1"/>
</dbReference>
<feature type="transmembrane region" description="Helical" evidence="1">
    <location>
        <begin position="186"/>
        <end position="203"/>
    </location>
</feature>
<dbReference type="Gene3D" id="3.20.20.450">
    <property type="entry name" value="EAL domain"/>
    <property type="match status" value="1"/>
</dbReference>
<keyword evidence="1" id="KW-0472">Membrane</keyword>
<feature type="transmembrane region" description="Helical" evidence="1">
    <location>
        <begin position="212"/>
        <end position="230"/>
    </location>
</feature>
<evidence type="ECO:0000313" key="4">
    <source>
        <dbReference type="EMBL" id="WHY49999.1"/>
    </source>
</evidence>
<feature type="domain" description="EAL" evidence="2">
    <location>
        <begin position="457"/>
        <end position="710"/>
    </location>
</feature>
<evidence type="ECO:0000259" key="2">
    <source>
        <dbReference type="PROSITE" id="PS50883"/>
    </source>
</evidence>
<dbReference type="PROSITE" id="PS50887">
    <property type="entry name" value="GGDEF"/>
    <property type="match status" value="1"/>
</dbReference>
<accession>A0AAX3WTE8</accession>
<keyword evidence="1" id="KW-1133">Transmembrane helix</keyword>
<dbReference type="CDD" id="cd01948">
    <property type="entry name" value="EAL"/>
    <property type="match status" value="1"/>
</dbReference>
<protein>
    <submittedName>
        <fullName evidence="4">EAL domain-containing protein</fullName>
    </submittedName>
</protein>
<dbReference type="FunFam" id="3.20.20.450:FF:000001">
    <property type="entry name" value="Cyclic di-GMP phosphodiesterase yahA"/>
    <property type="match status" value="1"/>
</dbReference>
<dbReference type="EMBL" id="CP126101">
    <property type="protein sequence ID" value="WHY49999.1"/>
    <property type="molecule type" value="Genomic_DNA"/>
</dbReference>
<dbReference type="AlphaFoldDB" id="A0AAX3WTE8"/>
<evidence type="ECO:0000259" key="3">
    <source>
        <dbReference type="PROSITE" id="PS50887"/>
    </source>
</evidence>
<reference evidence="4" key="1">
    <citation type="submission" date="2023-05" db="EMBL/GenBank/DDBJ databases">
        <title>Comparative genomics of Bacillaceae isolates and their secondary metabolite potential.</title>
        <authorList>
            <person name="Song L."/>
            <person name="Nielsen L.J."/>
            <person name="Mohite O."/>
            <person name="Xu X."/>
            <person name="Weber T."/>
            <person name="Kovacs A.T."/>
        </authorList>
    </citation>
    <scope>NUCLEOTIDE SEQUENCE</scope>
    <source>
        <strain evidence="4">LY1</strain>
    </source>
</reference>
<sequence>MGKFNDDFSFVKRGSQFLVLTVIFLSVIALGGDQLYGIFGKNNYVTIHLMMEILIIVVTMAISIQAWLVSPYILSKRVLYAGALFLTISLIEIAHSLSYKGMPFFITESTPYAATWFYMLGRLLLSIGGLVLLFMKDKEVKITFRWQIYPLPFLIIIACFAILYAPTPILPSLIIEGEGPTALKNTLQYLAVLLHIVIIIVLLKKFKRAPKIIFLSVGSAIYLIMSDYLFTIYRDVYDIKNFIGHIFQLSSFYLLFRAIYFSSIEKPFQQLMDTQEHLEKSREQMHYMAYHNEVTNLPNDRFLMETLKRNLYITASHKAIIAIGIERISAIKASLGNTYADQMINLIAQRLKNVIPEKYDLCMLREDYFVIFIDEVVHTHQLTQLSQQLQLVMEESFQVQHFSLNSQLNIGISLFPTDSNREEELLRFALYAMHEAHKIPSRIRFYESSMSSEMTERLVLENDLHDALDNQELYLEYQPQINLQSGEIKSVEALIRWQHPKKGWISPGVFIPIAEESGLIIPIGQWVLETACRQVKQWEAAGLPPMKVAVNLSLGQLFQQNLVEMIQQVLDKTQLDAQFLQLEITESMTINSNHMTTILLQLKGLGVTIAVDDFGTGYSSLSYLKDFPIDCLKIDRSFVQKIHADSTDKALVDMILSMAKHLQLKVVAEGIEEIDQLSYLVNSKCDAVQGFLFSKPIQPEILQESYKSLHNHVKSILDSISVLEN</sequence>
<dbReference type="PROSITE" id="PS50883">
    <property type="entry name" value="EAL"/>
    <property type="match status" value="1"/>
</dbReference>
<feature type="transmembrane region" description="Helical" evidence="1">
    <location>
        <begin position="45"/>
        <end position="69"/>
    </location>
</feature>